<dbReference type="GO" id="GO:0006898">
    <property type="term" value="P:receptor-mediated endocytosis"/>
    <property type="evidence" value="ECO:0007669"/>
    <property type="project" value="TreeGrafter"/>
</dbReference>
<dbReference type="GO" id="GO:0005737">
    <property type="term" value="C:cytoplasm"/>
    <property type="evidence" value="ECO:0007669"/>
    <property type="project" value="TreeGrafter"/>
</dbReference>
<dbReference type="Proteomes" id="UP000261360">
    <property type="component" value="Unplaced"/>
</dbReference>
<dbReference type="GeneTree" id="ENSGT00940000155567"/>
<dbReference type="PANTHER" id="PTHR47695:SF5">
    <property type="entry name" value="DISABLED HOMOLOG 2"/>
    <property type="match status" value="1"/>
</dbReference>
<dbReference type="Gene3D" id="2.30.29.30">
    <property type="entry name" value="Pleckstrin-homology domain (PH domain)/Phosphotyrosine-binding domain (PTB)"/>
    <property type="match status" value="1"/>
</dbReference>
<dbReference type="Pfam" id="PF21792">
    <property type="entry name" value="DAB2_SBM"/>
    <property type="match status" value="1"/>
</dbReference>
<reference evidence="3" key="2">
    <citation type="submission" date="2025-09" db="UniProtKB">
        <authorList>
            <consortium name="Ensembl"/>
        </authorList>
    </citation>
    <scope>IDENTIFICATION</scope>
</reference>
<proteinExistence type="predicted"/>
<dbReference type="GO" id="GO:0090090">
    <property type="term" value="P:negative regulation of canonical Wnt signaling pathway"/>
    <property type="evidence" value="ECO:0007669"/>
    <property type="project" value="TreeGrafter"/>
</dbReference>
<dbReference type="InterPro" id="IPR048559">
    <property type="entry name" value="DAB1/2_SBM"/>
</dbReference>
<dbReference type="GO" id="GO:0045807">
    <property type="term" value="P:positive regulation of endocytosis"/>
    <property type="evidence" value="ECO:0007669"/>
    <property type="project" value="TreeGrafter"/>
</dbReference>
<sequence>LKNDPTAVKHLGLPTSQSEPEEASRMRRPYVFTTDDTTSRFHGDGVRYKAKLIGVDPVPEAQGDKMCWDTMMKLKGFEAAARKQGKHKQRVWLKVSSTGLKIVDERTGVRLVTKILPPLSPRCLVL</sequence>
<evidence type="ECO:0000256" key="1">
    <source>
        <dbReference type="SAM" id="MobiDB-lite"/>
    </source>
</evidence>
<dbReference type="STRING" id="1841481.ENSSLDP00000032957"/>
<dbReference type="GO" id="GO:0038024">
    <property type="term" value="F:cargo receptor activity"/>
    <property type="evidence" value="ECO:0007669"/>
    <property type="project" value="TreeGrafter"/>
</dbReference>
<dbReference type="AlphaFoldDB" id="A0A3B4YT63"/>
<feature type="domain" description="PID" evidence="2">
    <location>
        <begin position="43"/>
        <end position="120"/>
    </location>
</feature>
<dbReference type="InterPro" id="IPR006020">
    <property type="entry name" value="PTB/PI_dom"/>
</dbReference>
<evidence type="ECO:0000313" key="4">
    <source>
        <dbReference type="Proteomes" id="UP000261360"/>
    </source>
</evidence>
<dbReference type="PROSITE" id="PS01179">
    <property type="entry name" value="PID"/>
    <property type="match status" value="1"/>
</dbReference>
<evidence type="ECO:0000259" key="2">
    <source>
        <dbReference type="PROSITE" id="PS01179"/>
    </source>
</evidence>
<dbReference type="InterPro" id="IPR011993">
    <property type="entry name" value="PH-like_dom_sf"/>
</dbReference>
<dbReference type="GO" id="GO:0010718">
    <property type="term" value="P:positive regulation of epithelial to mesenchymal transition"/>
    <property type="evidence" value="ECO:0007669"/>
    <property type="project" value="TreeGrafter"/>
</dbReference>
<name>A0A3B4YT63_SERLL</name>
<organism evidence="3 4">
    <name type="scientific">Seriola lalandi dorsalis</name>
    <dbReference type="NCBI Taxonomy" id="1841481"/>
    <lineage>
        <taxon>Eukaryota</taxon>
        <taxon>Metazoa</taxon>
        <taxon>Chordata</taxon>
        <taxon>Craniata</taxon>
        <taxon>Vertebrata</taxon>
        <taxon>Euteleostomi</taxon>
        <taxon>Actinopterygii</taxon>
        <taxon>Neopterygii</taxon>
        <taxon>Teleostei</taxon>
        <taxon>Neoteleostei</taxon>
        <taxon>Acanthomorphata</taxon>
        <taxon>Carangaria</taxon>
        <taxon>Carangiformes</taxon>
        <taxon>Carangidae</taxon>
        <taxon>Seriola</taxon>
    </lineage>
</organism>
<dbReference type="PANTHER" id="PTHR47695">
    <property type="entry name" value="PID DOMAIN-CONTAINING PROTEIN"/>
    <property type="match status" value="1"/>
</dbReference>
<dbReference type="SUPFAM" id="SSF50729">
    <property type="entry name" value="PH domain-like"/>
    <property type="match status" value="1"/>
</dbReference>
<dbReference type="Ensembl" id="ENSSLDT00000033881.1">
    <property type="protein sequence ID" value="ENSSLDP00000032957.1"/>
    <property type="gene ID" value="ENSSLDG00000025254.1"/>
</dbReference>
<feature type="region of interest" description="Disordered" evidence="1">
    <location>
        <begin position="1"/>
        <end position="26"/>
    </location>
</feature>
<keyword evidence="4" id="KW-1185">Reference proteome</keyword>
<dbReference type="GO" id="GO:0005905">
    <property type="term" value="C:clathrin-coated pit"/>
    <property type="evidence" value="ECO:0007669"/>
    <property type="project" value="TreeGrafter"/>
</dbReference>
<dbReference type="GO" id="GO:0035615">
    <property type="term" value="F:clathrin adaptor activity"/>
    <property type="evidence" value="ECO:0007669"/>
    <property type="project" value="TreeGrafter"/>
</dbReference>
<accession>A0A3B4YT63</accession>
<evidence type="ECO:0000313" key="3">
    <source>
        <dbReference type="Ensembl" id="ENSSLDP00000032957.1"/>
    </source>
</evidence>
<reference evidence="3" key="1">
    <citation type="submission" date="2025-08" db="UniProtKB">
        <authorList>
            <consortium name="Ensembl"/>
        </authorList>
    </citation>
    <scope>IDENTIFICATION</scope>
</reference>
<protein>
    <recommendedName>
        <fullName evidence="2">PID domain-containing protein</fullName>
    </recommendedName>
</protein>